<dbReference type="PANTHER" id="PTHR45718:SF4">
    <property type="entry name" value="TRANSCRIPTIONAL ACTIVATOR CUBITUS INTERRUPTUS"/>
    <property type="match status" value="1"/>
</dbReference>
<accession>A0ABP0ZNV1</accession>
<evidence type="ECO:0000256" key="4">
    <source>
        <dbReference type="ARBA" id="ARBA00022771"/>
    </source>
</evidence>
<evidence type="ECO:0000256" key="2">
    <source>
        <dbReference type="ARBA" id="ARBA00022723"/>
    </source>
</evidence>
<evidence type="ECO:0000313" key="11">
    <source>
        <dbReference type="Proteomes" id="UP001497383"/>
    </source>
</evidence>
<keyword evidence="5" id="KW-0862">Zinc</keyword>
<feature type="domain" description="C2H2-type" evidence="9">
    <location>
        <begin position="131"/>
        <end position="156"/>
    </location>
</feature>
<protein>
    <recommendedName>
        <fullName evidence="9">C2H2-type domain-containing protein</fullName>
    </recommendedName>
</protein>
<dbReference type="InterPro" id="IPR056436">
    <property type="entry name" value="Znf-C2H2_ZIC1-5/GLI1-3-like"/>
</dbReference>
<evidence type="ECO:0000259" key="9">
    <source>
        <dbReference type="PROSITE" id="PS50157"/>
    </source>
</evidence>
<feature type="compositionally biased region" description="Low complexity" evidence="8">
    <location>
        <begin position="35"/>
        <end position="51"/>
    </location>
</feature>
<dbReference type="GeneID" id="92208001"/>
<dbReference type="PROSITE" id="PS00028">
    <property type="entry name" value="ZINC_FINGER_C2H2_1"/>
    <property type="match status" value="1"/>
</dbReference>
<dbReference type="InterPro" id="IPR043359">
    <property type="entry name" value="GLI-like"/>
</dbReference>
<dbReference type="PANTHER" id="PTHR45718">
    <property type="entry name" value="TRANSCRIPTIONAL ACTIVATOR CUBITUS INTERRUPTUS"/>
    <property type="match status" value="1"/>
</dbReference>
<gene>
    <name evidence="10" type="ORF">LODBEIA_P28050</name>
</gene>
<dbReference type="Pfam" id="PF23561">
    <property type="entry name" value="zf-C2H2_15"/>
    <property type="match status" value="1"/>
</dbReference>
<dbReference type="InterPro" id="IPR036236">
    <property type="entry name" value="Znf_C2H2_sf"/>
</dbReference>
<dbReference type="PROSITE" id="PS50157">
    <property type="entry name" value="ZINC_FINGER_C2H2_2"/>
    <property type="match status" value="1"/>
</dbReference>
<organism evidence="10 11">
    <name type="scientific">Lodderomyces beijingensis</name>
    <dbReference type="NCBI Taxonomy" id="1775926"/>
    <lineage>
        <taxon>Eukaryota</taxon>
        <taxon>Fungi</taxon>
        <taxon>Dikarya</taxon>
        <taxon>Ascomycota</taxon>
        <taxon>Saccharomycotina</taxon>
        <taxon>Pichiomycetes</taxon>
        <taxon>Debaryomycetaceae</taxon>
        <taxon>Candida/Lodderomyces clade</taxon>
        <taxon>Lodderomyces</taxon>
    </lineage>
</organism>
<evidence type="ECO:0000256" key="7">
    <source>
        <dbReference type="PROSITE-ProRule" id="PRU00042"/>
    </source>
</evidence>
<reference evidence="10 11" key="1">
    <citation type="submission" date="2024-03" db="EMBL/GenBank/DDBJ databases">
        <authorList>
            <person name="Brejova B."/>
        </authorList>
    </citation>
    <scope>NUCLEOTIDE SEQUENCE [LARGE SCALE GENOMIC DNA]</scope>
    <source>
        <strain evidence="10 11">CBS 14171</strain>
    </source>
</reference>
<keyword evidence="4 7" id="KW-0863">Zinc-finger</keyword>
<evidence type="ECO:0000256" key="3">
    <source>
        <dbReference type="ARBA" id="ARBA00022737"/>
    </source>
</evidence>
<evidence type="ECO:0000256" key="8">
    <source>
        <dbReference type="SAM" id="MobiDB-lite"/>
    </source>
</evidence>
<feature type="compositionally biased region" description="Polar residues" evidence="8">
    <location>
        <begin position="1"/>
        <end position="16"/>
    </location>
</feature>
<name>A0ABP0ZNV1_9ASCO</name>
<comment type="subcellular location">
    <subcellularLocation>
        <location evidence="1">Nucleus</location>
    </subcellularLocation>
</comment>
<evidence type="ECO:0000256" key="1">
    <source>
        <dbReference type="ARBA" id="ARBA00004123"/>
    </source>
</evidence>
<evidence type="ECO:0000313" key="10">
    <source>
        <dbReference type="EMBL" id="CAK9438581.1"/>
    </source>
</evidence>
<feature type="region of interest" description="Disordered" evidence="8">
    <location>
        <begin position="1"/>
        <end position="51"/>
    </location>
</feature>
<dbReference type="EMBL" id="OZ022407">
    <property type="protein sequence ID" value="CAK9438581.1"/>
    <property type="molecule type" value="Genomic_DNA"/>
</dbReference>
<sequence length="401" mass="45371">MDSSFSNENDPQITQPPSHPNQEDVGTPSVESREASTSASGSTTASGGVKSSTPVINDFTCHWKNCRHPNHNDLTNVVNHVNNVHIGAMQPQPNTIKYICYWEGCARFGIEQPSRFALISHCRTHTGEKPFFCTIPECEKHFTRSDALTKHIKGVHDLHNVKDQLNAMKEKARKLQCDYGFDVEHLGEEEYIKMIQGDFEIKTPWWFTQQAVDVLQRCQKGELNSENLPFDFTQYKLANARIKHYLSQQNHGQEGDVPPFITNNDSNNGAVNIVKKQLQFENPGKKSAEINSNKMLQKLSSDSLGLVSQYHKDDTSIDKITDLASLKALHDKLLNHLNTAMKINKVVTNKLSSVILEKRKLWLRNQVLIDANIEIGLPPEHNASAPHRVMQDKYDKEILRG</sequence>
<dbReference type="Gene3D" id="3.30.160.60">
    <property type="entry name" value="Classic Zinc Finger"/>
    <property type="match status" value="2"/>
</dbReference>
<evidence type="ECO:0000256" key="6">
    <source>
        <dbReference type="ARBA" id="ARBA00023242"/>
    </source>
</evidence>
<dbReference type="SUPFAM" id="SSF57667">
    <property type="entry name" value="beta-beta-alpha zinc fingers"/>
    <property type="match status" value="1"/>
</dbReference>
<keyword evidence="3" id="KW-0677">Repeat</keyword>
<keyword evidence="6" id="KW-0539">Nucleus</keyword>
<dbReference type="SMART" id="SM00355">
    <property type="entry name" value="ZnF_C2H2"/>
    <property type="match status" value="3"/>
</dbReference>
<keyword evidence="2" id="KW-0479">Metal-binding</keyword>
<keyword evidence="11" id="KW-1185">Reference proteome</keyword>
<dbReference type="RefSeq" id="XP_066829743.1">
    <property type="nucleotide sequence ID" value="XM_066972845.1"/>
</dbReference>
<evidence type="ECO:0000256" key="5">
    <source>
        <dbReference type="ARBA" id="ARBA00022833"/>
    </source>
</evidence>
<dbReference type="InterPro" id="IPR013087">
    <property type="entry name" value="Znf_C2H2_type"/>
</dbReference>
<proteinExistence type="predicted"/>
<dbReference type="Proteomes" id="UP001497383">
    <property type="component" value="Chromosome 3"/>
</dbReference>